<comment type="caution">
    <text evidence="1">The sequence shown here is derived from an EMBL/GenBank/DDBJ whole genome shotgun (WGS) entry which is preliminary data.</text>
</comment>
<reference evidence="1 2" key="1">
    <citation type="submission" date="2020-01" db="EMBL/GenBank/DDBJ databases">
        <title>Sulfitobacter sediminilitoris sp. nov., isolated from a tidal flat.</title>
        <authorList>
            <person name="Park S."/>
            <person name="Yoon J.-H."/>
        </authorList>
    </citation>
    <scope>NUCLEOTIDE SEQUENCE [LARGE SCALE GENOMIC DNA]</scope>
    <source>
        <strain evidence="1 2">JBTF-M27</strain>
    </source>
</reference>
<dbReference type="Gene3D" id="3.40.630.40">
    <property type="entry name" value="Zn-dependent exopeptidases"/>
    <property type="match status" value="1"/>
</dbReference>
<dbReference type="AlphaFoldDB" id="A0A6P0CF79"/>
<dbReference type="InterPro" id="IPR011227">
    <property type="entry name" value="UCP029730"/>
</dbReference>
<proteinExistence type="predicted"/>
<keyword evidence="2" id="KW-1185">Reference proteome</keyword>
<dbReference type="GO" id="GO:0016787">
    <property type="term" value="F:hydrolase activity"/>
    <property type="evidence" value="ECO:0007669"/>
    <property type="project" value="UniProtKB-KW"/>
</dbReference>
<dbReference type="Proteomes" id="UP000468591">
    <property type="component" value="Unassembled WGS sequence"/>
</dbReference>
<dbReference type="EMBL" id="JAABNT010000024">
    <property type="protein sequence ID" value="NEK24841.1"/>
    <property type="molecule type" value="Genomic_DNA"/>
</dbReference>
<name>A0A6P0CF79_9RHOB</name>
<dbReference type="Pfam" id="PF05013">
    <property type="entry name" value="FGase"/>
    <property type="match status" value="1"/>
</dbReference>
<keyword evidence="1" id="KW-0378">Hydrolase</keyword>
<sequence>MNQTDAGDTGHVVRSLRPGATNAIVLVCEHASAFMPSEFKNLGLSKEVLTSHVAWDPGALGVAEALSEMLEAELVASGISRLIYDCNRPPDAPAAMPARSEIYDIPGNVGLTAAQRAARADAYYAPFRMAVDAALAVREKAVLVTIHSFTPVYHGKTRDVEIGILHDRDSGLADAILEAAADHDAHVVRRNEPYGPNDGVTHTLIEHGVSKGRPNVMIEVRNDLIRTADAQREMASLLAGWLRQAVEQITCAQEAAT</sequence>
<dbReference type="SUPFAM" id="SSF53187">
    <property type="entry name" value="Zn-dependent exopeptidases"/>
    <property type="match status" value="1"/>
</dbReference>
<dbReference type="PIRSF" id="PIRSF029730">
    <property type="entry name" value="UCP029730"/>
    <property type="match status" value="1"/>
</dbReference>
<evidence type="ECO:0000313" key="1">
    <source>
        <dbReference type="EMBL" id="NEK24841.1"/>
    </source>
</evidence>
<evidence type="ECO:0000313" key="2">
    <source>
        <dbReference type="Proteomes" id="UP000468591"/>
    </source>
</evidence>
<dbReference type="InterPro" id="IPR007709">
    <property type="entry name" value="N-FG_amidohydro"/>
</dbReference>
<gene>
    <name evidence="1" type="ORF">GV827_20940</name>
</gene>
<organism evidence="1 2">
    <name type="scientific">Sulfitobacter sediminilitoris</name>
    <dbReference type="NCBI Taxonomy" id="2698830"/>
    <lineage>
        <taxon>Bacteria</taxon>
        <taxon>Pseudomonadati</taxon>
        <taxon>Pseudomonadota</taxon>
        <taxon>Alphaproteobacteria</taxon>
        <taxon>Rhodobacterales</taxon>
        <taxon>Roseobacteraceae</taxon>
        <taxon>Sulfitobacter</taxon>
    </lineage>
</organism>
<dbReference type="RefSeq" id="WP_164355842.1">
    <property type="nucleotide sequence ID" value="NZ_JAABNT010000024.1"/>
</dbReference>
<protein>
    <submittedName>
        <fullName evidence="1">N-formylglutamate amidohydrolase</fullName>
    </submittedName>
</protein>
<accession>A0A6P0CF79</accession>